<dbReference type="InterPro" id="IPR023758">
    <property type="entry name" value="tRNA-modifying_YgfZ"/>
</dbReference>
<proteinExistence type="inferred from homology"/>
<dbReference type="InterPro" id="IPR045179">
    <property type="entry name" value="YgfZ/GcvT"/>
</dbReference>
<gene>
    <name evidence="6" type="primary">ygfZ</name>
    <name evidence="6" type="ORF">RINTU1_22640</name>
</gene>
<keyword evidence="1 4" id="KW-0963">Cytoplasm</keyword>
<dbReference type="FunFam" id="2.40.30.160:FF:000001">
    <property type="entry name" value="tRNA-modifying protein YgfZ"/>
    <property type="match status" value="1"/>
</dbReference>
<comment type="function">
    <text evidence="4">Folate-binding protein involved in regulating the level of ATP-DnaA and in the modification of some tRNAs. It is probably a key factor in regulatory networks that act via tRNA modification, such as initiation of chromosomal replication.</text>
</comment>
<dbReference type="NCBIfam" id="NF007110">
    <property type="entry name" value="PRK09559.1"/>
    <property type="match status" value="1"/>
</dbReference>
<feature type="binding site" evidence="4">
    <location>
        <position position="190"/>
    </location>
    <ligand>
        <name>folate</name>
        <dbReference type="ChEBI" id="CHEBI:62501"/>
    </ligand>
</feature>
<dbReference type="FunFam" id="3.30.70.1630:FF:000001">
    <property type="entry name" value="tRNA-modifying protein YgfZ"/>
    <property type="match status" value="1"/>
</dbReference>
<dbReference type="RefSeq" id="WP_176488201.1">
    <property type="nucleotide sequence ID" value="NZ_BLXO01000004.1"/>
</dbReference>
<reference evidence="6 7" key="1">
    <citation type="submission" date="2020-06" db="EMBL/GenBank/DDBJ databases">
        <title>The genome sequence of Candidatus Regiella insecticola strain Tut.</title>
        <authorList>
            <person name="Nikoh N."/>
            <person name="Tsuchida T."/>
            <person name="Koga R."/>
            <person name="Oshima K."/>
            <person name="Hattori M."/>
            <person name="Fukatsu T."/>
        </authorList>
    </citation>
    <scope>NUCLEOTIDE SEQUENCE [LARGE SCALE GENOMIC DNA]</scope>
    <source>
        <strain evidence="6 7">Tut</strain>
    </source>
</reference>
<evidence type="ECO:0000259" key="5">
    <source>
        <dbReference type="Pfam" id="PF21130"/>
    </source>
</evidence>
<dbReference type="NCBIfam" id="TIGR03317">
    <property type="entry name" value="ygfZ_signature"/>
    <property type="match status" value="1"/>
</dbReference>
<dbReference type="GO" id="GO:0005737">
    <property type="term" value="C:cytoplasm"/>
    <property type="evidence" value="ECO:0007669"/>
    <property type="project" value="UniProtKB-SubCell"/>
</dbReference>
<dbReference type="Gene3D" id="2.40.30.160">
    <property type="match status" value="1"/>
</dbReference>
<feature type="binding site" evidence="4">
    <location>
        <position position="28"/>
    </location>
    <ligand>
        <name>folate</name>
        <dbReference type="ChEBI" id="CHEBI:62501"/>
    </ligand>
</feature>
<dbReference type="PANTHER" id="PTHR22602">
    <property type="entry name" value="TRANSFERASE CAF17, MITOCHONDRIAL-RELATED"/>
    <property type="match status" value="1"/>
</dbReference>
<dbReference type="FunFam" id="3.30.70.1400:FF:000002">
    <property type="entry name" value="tRNA-modifying protein YgfZ"/>
    <property type="match status" value="1"/>
</dbReference>
<dbReference type="SUPFAM" id="SSF101790">
    <property type="entry name" value="Aminomethyltransferase beta-barrel domain"/>
    <property type="match status" value="1"/>
</dbReference>
<evidence type="ECO:0000256" key="4">
    <source>
        <dbReference type="HAMAP-Rule" id="MF_01175"/>
    </source>
</evidence>
<evidence type="ECO:0000313" key="6">
    <source>
        <dbReference type="EMBL" id="GFN46574.1"/>
    </source>
</evidence>
<comment type="caution">
    <text evidence="6">The sequence shown here is derived from an EMBL/GenBank/DDBJ whole genome shotgun (WGS) entry which is preliminary data.</text>
</comment>
<dbReference type="EMBL" id="BLXO01000004">
    <property type="protein sequence ID" value="GFN46574.1"/>
    <property type="molecule type" value="Genomic_DNA"/>
</dbReference>
<protein>
    <recommendedName>
        <fullName evidence="4">tRNA-modifying protein YgfZ</fullName>
    </recommendedName>
</protein>
<dbReference type="InterPro" id="IPR048451">
    <property type="entry name" value="YgfZ_barrel"/>
</dbReference>
<evidence type="ECO:0000256" key="2">
    <source>
        <dbReference type="ARBA" id="ARBA00022694"/>
    </source>
</evidence>
<evidence type="ECO:0000256" key="3">
    <source>
        <dbReference type="ARBA" id="ARBA00022954"/>
    </source>
</evidence>
<keyword evidence="2 4" id="KW-0819">tRNA processing</keyword>
<dbReference type="GO" id="GO:0008033">
    <property type="term" value="P:tRNA processing"/>
    <property type="evidence" value="ECO:0007669"/>
    <property type="project" value="UniProtKB-UniRule"/>
</dbReference>
<comment type="similarity">
    <text evidence="4">Belongs to the tRNA-modifying YgfZ family.</text>
</comment>
<evidence type="ECO:0000313" key="7">
    <source>
        <dbReference type="Proteomes" id="UP000504714"/>
    </source>
</evidence>
<dbReference type="AlphaFoldDB" id="A0A6L2ZQA0"/>
<dbReference type="Gene3D" id="3.30.70.1400">
    <property type="entry name" value="Aminomethyltransferase beta-barrel domains"/>
    <property type="match status" value="1"/>
</dbReference>
<sequence length="325" mass="36409">MAHIISFPAQIPHASSQLPLTLMTLDDWVLVTITGVDRVNYLQGQVTADVAAMTAEQHIMTAHCDPRGKMWSNLRLFHREEGLAFIERRSVLDNQLKELKKYAVFSKVNISADTKAVLLGVAGLTARETLATLFSTLPNTKHPVVQQGVTTLLHFTQPTERFLLVTDSFQAQQWIKILRSRAQVNNSNQWMALDIQAGFPIIDEETSALFIPQATNIHALGGISFTKGCYTGQETVARAQYRGANKRALYWLAGNANRIPLPGDDLEWQLNENSWRRTGTVLSAVQLSDGTLWIQAVLNNDFTENTNLRVRDDNSSQLRIQPLYP</sequence>
<dbReference type="Pfam" id="PF21130">
    <property type="entry name" value="YgfZ_barrel"/>
    <property type="match status" value="1"/>
</dbReference>
<comment type="subcellular location">
    <subcellularLocation>
        <location evidence="4">Cytoplasm</location>
    </subcellularLocation>
</comment>
<organism evidence="6 7">
    <name type="scientific">Candidatus Regiella insecticola</name>
    <dbReference type="NCBI Taxonomy" id="138073"/>
    <lineage>
        <taxon>Bacteria</taxon>
        <taxon>Pseudomonadati</taxon>
        <taxon>Pseudomonadota</taxon>
        <taxon>Gammaproteobacteria</taxon>
        <taxon>Enterobacterales</taxon>
        <taxon>Enterobacteriaceae</taxon>
        <taxon>aphid secondary symbionts</taxon>
        <taxon>Candidatus Regiella</taxon>
    </lineage>
</organism>
<dbReference type="HAMAP" id="MF_01175">
    <property type="entry name" value="tRNA_modifying_YgfZ"/>
    <property type="match status" value="1"/>
</dbReference>
<accession>A0A6L2ZQA0</accession>
<dbReference type="InterPro" id="IPR029043">
    <property type="entry name" value="GcvT/YgfZ_C"/>
</dbReference>
<dbReference type="Gene3D" id="3.30.70.1630">
    <property type="match status" value="1"/>
</dbReference>
<dbReference type="GO" id="GO:0016226">
    <property type="term" value="P:iron-sulfur cluster assembly"/>
    <property type="evidence" value="ECO:0007669"/>
    <property type="project" value="TreeGrafter"/>
</dbReference>
<dbReference type="InterPro" id="IPR017703">
    <property type="entry name" value="YgfZ/GCV_T_CS"/>
</dbReference>
<dbReference type="GO" id="GO:0005542">
    <property type="term" value="F:folic acid binding"/>
    <property type="evidence" value="ECO:0007669"/>
    <property type="project" value="UniProtKB-UniRule"/>
</dbReference>
<dbReference type="Proteomes" id="UP000504714">
    <property type="component" value="Unassembled WGS sequence"/>
</dbReference>
<dbReference type="SUPFAM" id="SSF103025">
    <property type="entry name" value="Folate-binding domain"/>
    <property type="match status" value="1"/>
</dbReference>
<evidence type="ECO:0000256" key="1">
    <source>
        <dbReference type="ARBA" id="ARBA00022490"/>
    </source>
</evidence>
<keyword evidence="3 4" id="KW-0290">Folate-binding</keyword>
<name>A0A6L2ZQA0_9ENTR</name>
<dbReference type="GO" id="GO:0009451">
    <property type="term" value="P:RNA modification"/>
    <property type="evidence" value="ECO:0007669"/>
    <property type="project" value="InterPro"/>
</dbReference>
<dbReference type="PANTHER" id="PTHR22602:SF0">
    <property type="entry name" value="TRANSFERASE CAF17, MITOCHONDRIAL-RELATED"/>
    <property type="match status" value="1"/>
</dbReference>
<feature type="domain" description="tRNA-modifying protein YgfZ-like beta-barrel" evidence="5">
    <location>
        <begin position="245"/>
        <end position="313"/>
    </location>
</feature>